<dbReference type="EnsemblMetazoa" id="ASIC021886-RA">
    <property type="protein sequence ID" value="ASIC021886-PA"/>
    <property type="gene ID" value="ASIC021886"/>
</dbReference>
<dbReference type="EMBL" id="KE525420">
    <property type="protein sequence ID" value="KFB53643.1"/>
    <property type="molecule type" value="Genomic_DNA"/>
</dbReference>
<keyword evidence="1" id="KW-0479">Metal-binding</keyword>
<evidence type="ECO:0000313" key="8">
    <source>
        <dbReference type="Proteomes" id="UP000030765"/>
    </source>
</evidence>
<dbReference type="VEuPathDB" id="VectorBase:ASIS023162"/>
<dbReference type="PROSITE" id="PS50016">
    <property type="entry name" value="ZF_PHD_2"/>
    <property type="match status" value="1"/>
</dbReference>
<dbReference type="Gene3D" id="3.30.40.10">
    <property type="entry name" value="Zinc/RING finger domain, C3HC4 (zinc finger)"/>
    <property type="match status" value="1"/>
</dbReference>
<evidence type="ECO:0000256" key="3">
    <source>
        <dbReference type="ARBA" id="ARBA00022833"/>
    </source>
</evidence>
<dbReference type="SMART" id="SM00249">
    <property type="entry name" value="PHD"/>
    <property type="match status" value="1"/>
</dbReference>
<keyword evidence="3" id="KW-0862">Zinc</keyword>
<reference evidence="6 8" key="1">
    <citation type="journal article" date="2014" name="BMC Genomics">
        <title>Genome sequence of Anopheles sinensis provides insight into genetics basis of mosquito competence for malaria parasites.</title>
        <authorList>
            <person name="Zhou D."/>
            <person name="Zhang D."/>
            <person name="Ding G."/>
            <person name="Shi L."/>
            <person name="Hou Q."/>
            <person name="Ye Y."/>
            <person name="Xu Y."/>
            <person name="Zhou H."/>
            <person name="Xiong C."/>
            <person name="Li S."/>
            <person name="Yu J."/>
            <person name="Hong S."/>
            <person name="Yu X."/>
            <person name="Zou P."/>
            <person name="Chen C."/>
            <person name="Chang X."/>
            <person name="Wang W."/>
            <person name="Lv Y."/>
            <person name="Sun Y."/>
            <person name="Ma L."/>
            <person name="Shen B."/>
            <person name="Zhu C."/>
        </authorList>
    </citation>
    <scope>NUCLEOTIDE SEQUENCE [LARGE SCALE GENOMIC DNA]</scope>
</reference>
<evidence type="ECO:0000256" key="2">
    <source>
        <dbReference type="ARBA" id="ARBA00022771"/>
    </source>
</evidence>
<dbReference type="InterPro" id="IPR001965">
    <property type="entry name" value="Znf_PHD"/>
</dbReference>
<protein>
    <submittedName>
        <fullName evidence="7">PHD-type domain-containing protein</fullName>
    </submittedName>
</protein>
<gene>
    <name evidence="6" type="ORF">ZHAS_00021886</name>
</gene>
<dbReference type="InterPro" id="IPR019786">
    <property type="entry name" value="Zinc_finger_PHD-type_CS"/>
</dbReference>
<feature type="domain" description="PHD-type" evidence="5">
    <location>
        <begin position="1"/>
        <end position="56"/>
    </location>
</feature>
<evidence type="ECO:0000256" key="1">
    <source>
        <dbReference type="ARBA" id="ARBA00022723"/>
    </source>
</evidence>
<dbReference type="InterPro" id="IPR013083">
    <property type="entry name" value="Znf_RING/FYVE/PHD"/>
</dbReference>
<evidence type="ECO:0000313" key="7">
    <source>
        <dbReference type="EnsemblMetazoa" id="ASIC021886-PA"/>
    </source>
</evidence>
<dbReference type="GO" id="GO:0008270">
    <property type="term" value="F:zinc ion binding"/>
    <property type="evidence" value="ECO:0007669"/>
    <property type="project" value="UniProtKB-KW"/>
</dbReference>
<reference evidence="7" key="2">
    <citation type="submission" date="2020-05" db="UniProtKB">
        <authorList>
            <consortium name="EnsemblMetazoa"/>
        </authorList>
    </citation>
    <scope>IDENTIFICATION</scope>
</reference>
<accession>A0A084WTU9</accession>
<dbReference type="PROSITE" id="PS01359">
    <property type="entry name" value="ZF_PHD_1"/>
    <property type="match status" value="1"/>
</dbReference>
<dbReference type="SUPFAM" id="SSF57903">
    <property type="entry name" value="FYVE/PHD zinc finger"/>
    <property type="match status" value="1"/>
</dbReference>
<dbReference type="InterPro" id="IPR019787">
    <property type="entry name" value="Znf_PHD-finger"/>
</dbReference>
<dbReference type="AlphaFoldDB" id="A0A084WTU9"/>
<dbReference type="STRING" id="74873.A0A084WTU9"/>
<dbReference type="EMBL" id="ATLV01026916">
    <property type="status" value="NOT_ANNOTATED_CDS"/>
    <property type="molecule type" value="Genomic_DNA"/>
</dbReference>
<organism evidence="6">
    <name type="scientific">Anopheles sinensis</name>
    <name type="common">Mosquito</name>
    <dbReference type="NCBI Taxonomy" id="74873"/>
    <lineage>
        <taxon>Eukaryota</taxon>
        <taxon>Metazoa</taxon>
        <taxon>Ecdysozoa</taxon>
        <taxon>Arthropoda</taxon>
        <taxon>Hexapoda</taxon>
        <taxon>Insecta</taxon>
        <taxon>Pterygota</taxon>
        <taxon>Neoptera</taxon>
        <taxon>Endopterygota</taxon>
        <taxon>Diptera</taxon>
        <taxon>Nematocera</taxon>
        <taxon>Culicoidea</taxon>
        <taxon>Culicidae</taxon>
        <taxon>Anophelinae</taxon>
        <taxon>Anopheles</taxon>
    </lineage>
</organism>
<evidence type="ECO:0000313" key="6">
    <source>
        <dbReference type="EMBL" id="KFB53643.1"/>
    </source>
</evidence>
<proteinExistence type="predicted"/>
<evidence type="ECO:0000256" key="4">
    <source>
        <dbReference type="PROSITE-ProRule" id="PRU00146"/>
    </source>
</evidence>
<keyword evidence="2 4" id="KW-0863">Zinc-finger</keyword>
<evidence type="ECO:0000259" key="5">
    <source>
        <dbReference type="PROSITE" id="PS50016"/>
    </source>
</evidence>
<dbReference type="VEuPathDB" id="VectorBase:ASIC021886"/>
<sequence>MSCASCQHPTADDQVLCSGFCDGVFHLSCAGLSREATKELCKNPQLGWFCAECVEFRNGNKMGLIGELGVMLDKQKAELLTKLNGSLLTLWNNIQAEFTKNAEKLVDSTAKQALKRLANSRALDTPARNALASPLHGRTPVLTPTADNAPKRRLIDRSPPVVTAAPPSMAHGTAIPPSNIRTVPLEAESRTWLYLSRFAPDVTDNDVLTLVRTQVGTDDVIVRRLVRRDRDSTRPLTFVSYRVGVPVGLSEIALLPSTWPRGIAFREFYRSALDCSAAGLATEHKLPAPEGPP</sequence>
<name>A0A084WTU9_ANOSI</name>
<keyword evidence="8" id="KW-1185">Reference proteome</keyword>
<dbReference type="InterPro" id="IPR011011">
    <property type="entry name" value="Znf_FYVE_PHD"/>
</dbReference>
<dbReference type="Proteomes" id="UP000030765">
    <property type="component" value="Unassembled WGS sequence"/>
</dbReference>
<dbReference type="OrthoDB" id="7763049at2759"/>
<dbReference type="OMA" id="CAGDIDD"/>